<reference evidence="2" key="1">
    <citation type="submission" date="2016-03" db="EMBL/GenBank/DDBJ databases">
        <authorList>
            <person name="Oger P.M."/>
        </authorList>
    </citation>
    <scope>NUCLEOTIDE SEQUENCE [LARGE SCALE GENOMIC DNA]</scope>
    <source>
        <strain evidence="2">OG-1</strain>
    </source>
</reference>
<gene>
    <name evidence="1" type="ORF">A0127_07925</name>
</gene>
<dbReference type="EMBL" id="CP014750">
    <property type="protein sequence ID" value="AMQ19098.1"/>
    <property type="molecule type" value="Genomic_DNA"/>
</dbReference>
<name>A0A142CWE6_9EURY</name>
<dbReference type="RefSeq" id="WP_062390129.1">
    <property type="nucleotide sequence ID" value="NZ_CP014750.1"/>
</dbReference>
<accession>A0A142CWE6</accession>
<protein>
    <submittedName>
        <fullName evidence="1">Uncharacterized protein</fullName>
    </submittedName>
</protein>
<dbReference type="Proteomes" id="UP000073604">
    <property type="component" value="Chromosome"/>
</dbReference>
<keyword evidence="2" id="KW-1185">Reference proteome</keyword>
<dbReference type="KEGG" id="tpep:A0127_07925"/>
<organism evidence="1 2">
    <name type="scientific">Thermococcus peptonophilus</name>
    <dbReference type="NCBI Taxonomy" id="53952"/>
    <lineage>
        <taxon>Archaea</taxon>
        <taxon>Methanobacteriati</taxon>
        <taxon>Methanobacteriota</taxon>
        <taxon>Thermococci</taxon>
        <taxon>Thermococcales</taxon>
        <taxon>Thermococcaceae</taxon>
        <taxon>Thermococcus</taxon>
    </lineage>
</organism>
<evidence type="ECO:0000313" key="2">
    <source>
        <dbReference type="Proteomes" id="UP000073604"/>
    </source>
</evidence>
<evidence type="ECO:0000313" key="1">
    <source>
        <dbReference type="EMBL" id="AMQ19098.1"/>
    </source>
</evidence>
<sequence length="148" mass="16890">MGVEELYQIAKEEFAEDLIFELEGNPLTVSIKGLLLARVKSSTYNFSFFEVTENGSVLAVQMKYFVVYIAFETDEELSEEEFAEMGKALLEYLTPKIALLTTKAEKLYRGKADILLDDGMSPDLREFMYSLLMKHRKGESPYEQTEAA</sequence>
<dbReference type="STRING" id="53952.A0127_07925"/>
<proteinExistence type="predicted"/>
<dbReference type="AlphaFoldDB" id="A0A142CWE6"/>
<dbReference type="GeneID" id="27140467"/>
<dbReference type="OrthoDB" id="85297at2157"/>